<keyword evidence="3" id="KW-1185">Reference proteome</keyword>
<evidence type="ECO:0000256" key="1">
    <source>
        <dbReference type="SAM" id="Phobius"/>
    </source>
</evidence>
<dbReference type="Proteomes" id="UP000199477">
    <property type="component" value="Unassembled WGS sequence"/>
</dbReference>
<name>A0A1I2IVG8_9GAMM</name>
<feature type="transmembrane region" description="Helical" evidence="1">
    <location>
        <begin position="121"/>
        <end position="143"/>
    </location>
</feature>
<accession>A0A1I2IVG8</accession>
<feature type="transmembrane region" description="Helical" evidence="1">
    <location>
        <begin position="55"/>
        <end position="77"/>
    </location>
</feature>
<keyword evidence="1" id="KW-0472">Membrane</keyword>
<gene>
    <name evidence="2" type="ORF">SAMN02799615_03596</name>
</gene>
<protein>
    <submittedName>
        <fullName evidence="2">Uncharacterized protein</fullName>
    </submittedName>
</protein>
<feature type="transmembrane region" description="Helical" evidence="1">
    <location>
        <begin position="155"/>
        <end position="176"/>
    </location>
</feature>
<dbReference type="STRING" id="500610.SAMN02799615_03596"/>
<keyword evidence="1" id="KW-1133">Transmembrane helix</keyword>
<feature type="transmembrane region" description="Helical" evidence="1">
    <location>
        <begin position="27"/>
        <end position="49"/>
    </location>
</feature>
<proteinExistence type="predicted"/>
<reference evidence="3" key="1">
    <citation type="submission" date="2016-10" db="EMBL/GenBank/DDBJ databases">
        <authorList>
            <person name="Varghese N."/>
            <person name="Submissions S."/>
        </authorList>
    </citation>
    <scope>NUCLEOTIDE SEQUENCE [LARGE SCALE GENOMIC DNA]</scope>
    <source>
        <strain evidence="3">UNC178MFTsu3.1</strain>
    </source>
</reference>
<organism evidence="2 3">
    <name type="scientific">Dyella marensis</name>
    <dbReference type="NCBI Taxonomy" id="500610"/>
    <lineage>
        <taxon>Bacteria</taxon>
        <taxon>Pseudomonadati</taxon>
        <taxon>Pseudomonadota</taxon>
        <taxon>Gammaproteobacteria</taxon>
        <taxon>Lysobacterales</taxon>
        <taxon>Rhodanobacteraceae</taxon>
        <taxon>Dyella</taxon>
    </lineage>
</organism>
<evidence type="ECO:0000313" key="3">
    <source>
        <dbReference type="Proteomes" id="UP000199477"/>
    </source>
</evidence>
<sequence length="273" mass="28516">MPGDPAPHHDIAATPPQRSLFARALRVLAGSGYGLWLLLGSALALGLYPAGRGDALVPLALGAVLVSLAPLAAALRLPRVPEWLGWRFGRGSRPNRKAMLAMATYLPMLGVAGLARGDNLFWATRLSAAALALCSLACLIHALDGDAGERRGQTLARVVSAGYAGGLWLWLCLAAQQGSVPMPINSVPWIFALQLLALLVGGMSWRRDGLARGWTGRLLFLALVYLIPGLLVLAQLHEPGELLLALAAVSCVVGKSVEPRLCRALPAPGGGAA</sequence>
<feature type="transmembrane region" description="Helical" evidence="1">
    <location>
        <begin position="218"/>
        <end position="236"/>
    </location>
</feature>
<feature type="transmembrane region" description="Helical" evidence="1">
    <location>
        <begin position="188"/>
        <end position="206"/>
    </location>
</feature>
<dbReference type="AlphaFoldDB" id="A0A1I2IVG8"/>
<evidence type="ECO:0000313" key="2">
    <source>
        <dbReference type="EMBL" id="SFF44511.1"/>
    </source>
</evidence>
<keyword evidence="1" id="KW-0812">Transmembrane</keyword>
<dbReference type="EMBL" id="FONH01000018">
    <property type="protein sequence ID" value="SFF44511.1"/>
    <property type="molecule type" value="Genomic_DNA"/>
</dbReference>
<feature type="transmembrane region" description="Helical" evidence="1">
    <location>
        <begin position="98"/>
        <end position="115"/>
    </location>
</feature>